<dbReference type="GO" id="GO:0005506">
    <property type="term" value="F:iron ion binding"/>
    <property type="evidence" value="ECO:0007669"/>
    <property type="project" value="InterPro"/>
</dbReference>
<reference evidence="3 4" key="1">
    <citation type="journal article" date="2023" name="IMA Fungus">
        <title>Comparative genomic study of the Penicillium genus elucidates a diverse pangenome and 15 lateral gene transfer events.</title>
        <authorList>
            <person name="Petersen C."/>
            <person name="Sorensen T."/>
            <person name="Nielsen M.R."/>
            <person name="Sondergaard T.E."/>
            <person name="Sorensen J.L."/>
            <person name="Fitzpatrick D.A."/>
            <person name="Frisvad J.C."/>
            <person name="Nielsen K.L."/>
        </authorList>
    </citation>
    <scope>NUCLEOTIDE SEQUENCE [LARGE SCALE GENOMIC DNA]</scope>
    <source>
        <strain evidence="3 4">IBT 35679</strain>
    </source>
</reference>
<sequence length="509" mass="57959">MISPVDIATNLALSVAILFLSRFLWNYLRSPLKSFPGPASASFTNLWRMYDVFKGRCDITHNKLHQKYGPAVRMGPNVLSLSDPSLVSQVFTTKNPWLKSDMYNVNDAVVGGVRLKNLFSTQDEKWHSTYTRPIKTMYSMSRVQEVEENVDITINLLLEKLRAQFVGTDKSCEMTDWINFFAWDAMSQVTFSQDLGILDAGSDYRGFVGRSNKTLDYFASICQIPLLDMLFDKNPIMRIGPPTFVWANIFSVEQLQKRYQQGTESTKSIDFLSKFLEIKKKDPELVNDNTVILYLLSNVLAGSESTGAFMCAVIYYVLKNPNVYKKLRAELQAADLSLPARWKDIQGLKYLEAVMRESMRVHPGVGLMLERVVPQGGLSLPDGRFVPEGTIVGMNPWVINKNEDIFGEKTDDFIPERWLQSPGEPDESFQARFAKMKGTDFTFGAGSRACYGRYLSQFESYKLVATLFSAFDMELPSQDHEWKVINSWFVRQENIPVRLMERTGESVSV</sequence>
<name>A0AAD6D4Z7_9EURO</name>
<gene>
    <name evidence="3" type="ORF">N7494_001863</name>
</gene>
<keyword evidence="2" id="KW-0472">Membrane</keyword>
<dbReference type="GO" id="GO:0020037">
    <property type="term" value="F:heme binding"/>
    <property type="evidence" value="ECO:0007669"/>
    <property type="project" value="InterPro"/>
</dbReference>
<keyword evidence="1" id="KW-0408">Iron</keyword>
<accession>A0AAD6D4Z7</accession>
<dbReference type="GO" id="GO:0043386">
    <property type="term" value="P:mycotoxin biosynthetic process"/>
    <property type="evidence" value="ECO:0007669"/>
    <property type="project" value="UniProtKB-ARBA"/>
</dbReference>
<comment type="caution">
    <text evidence="3">The sequence shown here is derived from an EMBL/GenBank/DDBJ whole genome shotgun (WGS) entry which is preliminary data.</text>
</comment>
<dbReference type="PRINTS" id="PR00463">
    <property type="entry name" value="EP450I"/>
</dbReference>
<dbReference type="GO" id="GO:0016705">
    <property type="term" value="F:oxidoreductase activity, acting on paired donors, with incorporation or reduction of molecular oxygen"/>
    <property type="evidence" value="ECO:0007669"/>
    <property type="project" value="InterPro"/>
</dbReference>
<evidence type="ECO:0000256" key="2">
    <source>
        <dbReference type="SAM" id="Phobius"/>
    </source>
</evidence>
<proteinExistence type="predicted"/>
<dbReference type="InterPro" id="IPR050121">
    <property type="entry name" value="Cytochrome_P450_monoxygenase"/>
</dbReference>
<feature type="binding site" description="axial binding residue" evidence="1">
    <location>
        <position position="450"/>
    </location>
    <ligand>
        <name>heme</name>
        <dbReference type="ChEBI" id="CHEBI:30413"/>
    </ligand>
    <ligandPart>
        <name>Fe</name>
        <dbReference type="ChEBI" id="CHEBI:18248"/>
    </ligandPart>
</feature>
<dbReference type="PANTHER" id="PTHR24305">
    <property type="entry name" value="CYTOCHROME P450"/>
    <property type="match status" value="1"/>
</dbReference>
<evidence type="ECO:0000256" key="1">
    <source>
        <dbReference type="PIRSR" id="PIRSR602401-1"/>
    </source>
</evidence>
<dbReference type="SUPFAM" id="SSF48264">
    <property type="entry name" value="Cytochrome P450"/>
    <property type="match status" value="1"/>
</dbReference>
<evidence type="ECO:0000313" key="3">
    <source>
        <dbReference type="EMBL" id="KAJ5552485.1"/>
    </source>
</evidence>
<dbReference type="Gene3D" id="1.10.630.10">
    <property type="entry name" value="Cytochrome P450"/>
    <property type="match status" value="1"/>
</dbReference>
<dbReference type="InterPro" id="IPR036396">
    <property type="entry name" value="Cyt_P450_sf"/>
</dbReference>
<keyword evidence="2" id="KW-1133">Transmembrane helix</keyword>
<keyword evidence="1" id="KW-0349">Heme</keyword>
<dbReference type="PRINTS" id="PR00385">
    <property type="entry name" value="P450"/>
</dbReference>
<protein>
    <submittedName>
        <fullName evidence="3">Cytochrome P450</fullName>
    </submittedName>
</protein>
<dbReference type="EMBL" id="JAQIZZ010000002">
    <property type="protein sequence ID" value="KAJ5552485.1"/>
    <property type="molecule type" value="Genomic_DNA"/>
</dbReference>
<dbReference type="AlphaFoldDB" id="A0AAD6D4Z7"/>
<dbReference type="GO" id="GO:0004497">
    <property type="term" value="F:monooxygenase activity"/>
    <property type="evidence" value="ECO:0007669"/>
    <property type="project" value="InterPro"/>
</dbReference>
<organism evidence="3 4">
    <name type="scientific">Penicillium frequentans</name>
    <dbReference type="NCBI Taxonomy" id="3151616"/>
    <lineage>
        <taxon>Eukaryota</taxon>
        <taxon>Fungi</taxon>
        <taxon>Dikarya</taxon>
        <taxon>Ascomycota</taxon>
        <taxon>Pezizomycotina</taxon>
        <taxon>Eurotiomycetes</taxon>
        <taxon>Eurotiomycetidae</taxon>
        <taxon>Eurotiales</taxon>
        <taxon>Aspergillaceae</taxon>
        <taxon>Penicillium</taxon>
    </lineage>
</organism>
<dbReference type="InterPro" id="IPR001128">
    <property type="entry name" value="Cyt_P450"/>
</dbReference>
<dbReference type="PANTHER" id="PTHR24305:SF180">
    <property type="entry name" value="P450, PUTATIVE (EUROFUNG)-RELATED"/>
    <property type="match status" value="1"/>
</dbReference>
<dbReference type="InterPro" id="IPR002401">
    <property type="entry name" value="Cyt_P450_E_grp-I"/>
</dbReference>
<keyword evidence="4" id="KW-1185">Reference proteome</keyword>
<dbReference type="Pfam" id="PF00067">
    <property type="entry name" value="p450"/>
    <property type="match status" value="1"/>
</dbReference>
<evidence type="ECO:0000313" key="4">
    <source>
        <dbReference type="Proteomes" id="UP001220324"/>
    </source>
</evidence>
<dbReference type="Proteomes" id="UP001220324">
    <property type="component" value="Unassembled WGS sequence"/>
</dbReference>
<keyword evidence="2" id="KW-0812">Transmembrane</keyword>
<comment type="cofactor">
    <cofactor evidence="1">
        <name>heme</name>
        <dbReference type="ChEBI" id="CHEBI:30413"/>
    </cofactor>
</comment>
<dbReference type="CDD" id="cd11060">
    <property type="entry name" value="CYP57A1-like"/>
    <property type="match status" value="1"/>
</dbReference>
<feature type="transmembrane region" description="Helical" evidence="2">
    <location>
        <begin position="7"/>
        <end position="25"/>
    </location>
</feature>
<keyword evidence="1" id="KW-0479">Metal-binding</keyword>